<keyword evidence="1" id="KW-0689">Ribosomal protein</keyword>
<dbReference type="AlphaFoldDB" id="A0ABD0U740"/>
<dbReference type="GO" id="GO:1990904">
    <property type="term" value="C:ribonucleoprotein complex"/>
    <property type="evidence" value="ECO:0007669"/>
    <property type="project" value="UniProtKB-KW"/>
</dbReference>
<comment type="caution">
    <text evidence="3">The sequence shown here is derived from an EMBL/GenBank/DDBJ whole genome shotgun (WGS) entry which is preliminary data.</text>
</comment>
<proteinExistence type="predicted"/>
<evidence type="ECO:0000313" key="4">
    <source>
        <dbReference type="Proteomes" id="UP001552299"/>
    </source>
</evidence>
<name>A0ABD0U740_DENTH</name>
<dbReference type="Gene3D" id="3.100.10.10">
    <property type="match status" value="1"/>
</dbReference>
<evidence type="ECO:0000256" key="1">
    <source>
        <dbReference type="ARBA" id="ARBA00022980"/>
    </source>
</evidence>
<evidence type="ECO:0000313" key="3">
    <source>
        <dbReference type="EMBL" id="KAL0908400.1"/>
    </source>
</evidence>
<gene>
    <name evidence="3" type="ORF">M5K25_022894</name>
</gene>
<sequence>MKAAGRRLWLRTRGRVDLLRRREDDTCEREGCDWRLRTRGTAANVKTSCCPANRKYSNFSGRCQEKIIDVKAAAAAEDVKAAAAAAVAPADKALLIDVLGKGVLPASQPVVVKVKLISKIAEKKMKANGGAATPEPLLLLVLLICVLFNHCCFGDFGVLRLGNTQNKYSLSICDSQQLQHDLPLPHPQHSTCDSMPGVERYSTLEIAEQSCPKGSSEPPSYSTSTAIDDSNHRSYRYPTACTCHSSLKRPALTPTFREHFVLDLICSSPRRLDVGSVPYLNPLNDIKFIQLARPPPLPHDQPALTDNSHHTPPSLPADTYKICRHINLHPLLNRRSLYSLWHPKPSKISVRF</sequence>
<protein>
    <submittedName>
        <fullName evidence="3">Uncharacterized protein</fullName>
    </submittedName>
</protein>
<keyword evidence="4" id="KW-1185">Reference proteome</keyword>
<dbReference type="InterPro" id="IPR036227">
    <property type="entry name" value="Ribosomal_uL15/eL18_sf"/>
</dbReference>
<dbReference type="EMBL" id="JANQDX010000017">
    <property type="protein sequence ID" value="KAL0908400.1"/>
    <property type="molecule type" value="Genomic_DNA"/>
</dbReference>
<accession>A0ABD0U740</accession>
<reference evidence="3 4" key="1">
    <citation type="journal article" date="2024" name="Plant Biotechnol. J.">
        <title>Dendrobium thyrsiflorum genome and its molecular insights into genes involved in important horticultural traits.</title>
        <authorList>
            <person name="Chen B."/>
            <person name="Wang J.Y."/>
            <person name="Zheng P.J."/>
            <person name="Li K.L."/>
            <person name="Liang Y.M."/>
            <person name="Chen X.F."/>
            <person name="Zhang C."/>
            <person name="Zhao X."/>
            <person name="He X."/>
            <person name="Zhang G.Q."/>
            <person name="Liu Z.J."/>
            <person name="Xu Q."/>
        </authorList>
    </citation>
    <scope>NUCLEOTIDE SEQUENCE [LARGE SCALE GENOMIC DNA]</scope>
    <source>
        <strain evidence="3">GZMU011</strain>
    </source>
</reference>
<dbReference type="Proteomes" id="UP001552299">
    <property type="component" value="Unassembled WGS sequence"/>
</dbReference>
<evidence type="ECO:0000256" key="2">
    <source>
        <dbReference type="ARBA" id="ARBA00023274"/>
    </source>
</evidence>
<organism evidence="3 4">
    <name type="scientific">Dendrobium thyrsiflorum</name>
    <name type="common">Pinecone-like raceme dendrobium</name>
    <name type="synonym">Orchid</name>
    <dbReference type="NCBI Taxonomy" id="117978"/>
    <lineage>
        <taxon>Eukaryota</taxon>
        <taxon>Viridiplantae</taxon>
        <taxon>Streptophyta</taxon>
        <taxon>Embryophyta</taxon>
        <taxon>Tracheophyta</taxon>
        <taxon>Spermatophyta</taxon>
        <taxon>Magnoliopsida</taxon>
        <taxon>Liliopsida</taxon>
        <taxon>Asparagales</taxon>
        <taxon>Orchidaceae</taxon>
        <taxon>Epidendroideae</taxon>
        <taxon>Malaxideae</taxon>
        <taxon>Dendrobiinae</taxon>
        <taxon>Dendrobium</taxon>
    </lineage>
</organism>
<keyword evidence="2" id="KW-0687">Ribonucleoprotein</keyword>
<dbReference type="SUPFAM" id="SSF52080">
    <property type="entry name" value="Ribosomal proteins L15p and L18e"/>
    <property type="match status" value="1"/>
</dbReference>
<dbReference type="GO" id="GO:0005840">
    <property type="term" value="C:ribosome"/>
    <property type="evidence" value="ECO:0007669"/>
    <property type="project" value="UniProtKB-KW"/>
</dbReference>